<sequence>MTFVSPQAQVFDEHSIALCKRVASLLGHALDKLDVKQRIECLQEQEAQRARHDVLTGLPNRLALTEYLPQALARAQRHGTSVAVGLIDLDGFKHVNDTYGHEAGDRLLQQLGQSLQALLRQTDYVARLGGDEFVVVFEGLTTTQATEQVEIVLNTLHTAVEKPFAVTPEASATVGMTLGLALYPQDGGDIEHLLKRADMAMYHAKQNKKTREKWWFLANDLADGTSDSHVS</sequence>
<name>A0ABT1EYZ8_9PROT</name>
<dbReference type="Pfam" id="PF00990">
    <property type="entry name" value="GGDEF"/>
    <property type="match status" value="1"/>
</dbReference>
<keyword evidence="3" id="KW-1185">Reference proteome</keyword>
<dbReference type="Gene3D" id="3.30.70.270">
    <property type="match status" value="1"/>
</dbReference>
<dbReference type="EMBL" id="JAMYZZ010000007">
    <property type="protein sequence ID" value="MCP1258176.1"/>
    <property type="molecule type" value="Genomic_DNA"/>
</dbReference>
<dbReference type="NCBIfam" id="TIGR00254">
    <property type="entry name" value="GGDEF"/>
    <property type="match status" value="1"/>
</dbReference>
<protein>
    <submittedName>
        <fullName evidence="2">GGDEF domain-containing protein</fullName>
    </submittedName>
</protein>
<dbReference type="SUPFAM" id="SSF55073">
    <property type="entry name" value="Nucleotide cyclase"/>
    <property type="match status" value="1"/>
</dbReference>
<dbReference type="PROSITE" id="PS50887">
    <property type="entry name" value="GGDEF"/>
    <property type="match status" value="1"/>
</dbReference>
<gene>
    <name evidence="2" type="ORF">NKW50_06180</name>
</gene>
<feature type="domain" description="GGDEF" evidence="1">
    <location>
        <begin position="80"/>
        <end position="219"/>
    </location>
</feature>
<evidence type="ECO:0000313" key="3">
    <source>
        <dbReference type="Proteomes" id="UP001523528"/>
    </source>
</evidence>
<dbReference type="InterPro" id="IPR000160">
    <property type="entry name" value="GGDEF_dom"/>
</dbReference>
<dbReference type="Proteomes" id="UP001523528">
    <property type="component" value="Unassembled WGS sequence"/>
</dbReference>
<reference evidence="2 3" key="1">
    <citation type="submission" date="2022-06" db="EMBL/GenBank/DDBJ databases">
        <title>Acetobacer genomes from food samples.</title>
        <authorList>
            <person name="Sombolestani A."/>
        </authorList>
    </citation>
    <scope>NUCLEOTIDE SEQUENCE [LARGE SCALE GENOMIC DNA]</scope>
    <source>
        <strain evidence="2 3">R-83285</strain>
    </source>
</reference>
<proteinExistence type="predicted"/>
<dbReference type="PANTHER" id="PTHR46663">
    <property type="entry name" value="DIGUANYLATE CYCLASE DGCT-RELATED"/>
    <property type="match status" value="1"/>
</dbReference>
<evidence type="ECO:0000313" key="2">
    <source>
        <dbReference type="EMBL" id="MCP1258176.1"/>
    </source>
</evidence>
<organism evidence="2 3">
    <name type="scientific">Acetobacter lambici</name>
    <dbReference type="NCBI Taxonomy" id="1332824"/>
    <lineage>
        <taxon>Bacteria</taxon>
        <taxon>Pseudomonadati</taxon>
        <taxon>Pseudomonadota</taxon>
        <taxon>Alphaproteobacteria</taxon>
        <taxon>Acetobacterales</taxon>
        <taxon>Acetobacteraceae</taxon>
        <taxon>Acetobacter</taxon>
    </lineage>
</organism>
<accession>A0ABT1EYZ8</accession>
<evidence type="ECO:0000259" key="1">
    <source>
        <dbReference type="PROSITE" id="PS50887"/>
    </source>
</evidence>
<dbReference type="SMART" id="SM00267">
    <property type="entry name" value="GGDEF"/>
    <property type="match status" value="1"/>
</dbReference>
<dbReference type="InterPro" id="IPR043128">
    <property type="entry name" value="Rev_trsase/Diguanyl_cyclase"/>
</dbReference>
<dbReference type="InterPro" id="IPR029787">
    <property type="entry name" value="Nucleotide_cyclase"/>
</dbReference>
<dbReference type="PANTHER" id="PTHR46663:SF3">
    <property type="entry name" value="SLL0267 PROTEIN"/>
    <property type="match status" value="1"/>
</dbReference>
<comment type="caution">
    <text evidence="2">The sequence shown here is derived from an EMBL/GenBank/DDBJ whole genome shotgun (WGS) entry which is preliminary data.</text>
</comment>
<dbReference type="InterPro" id="IPR052163">
    <property type="entry name" value="DGC-Regulatory_Protein"/>
</dbReference>
<dbReference type="CDD" id="cd01949">
    <property type="entry name" value="GGDEF"/>
    <property type="match status" value="1"/>
</dbReference>